<reference evidence="2 3" key="1">
    <citation type="submission" date="2020-04" db="EMBL/GenBank/DDBJ databases">
        <title>Description of novel Gluconacetobacter.</title>
        <authorList>
            <person name="Sombolestani A."/>
        </authorList>
    </citation>
    <scope>NUCLEOTIDE SEQUENCE [LARGE SCALE GENOMIC DNA]</scope>
    <source>
        <strain evidence="2 3">LMG 27724</strain>
    </source>
</reference>
<dbReference type="GO" id="GO:0000731">
    <property type="term" value="P:DNA synthesis involved in DNA repair"/>
    <property type="evidence" value="ECO:0007669"/>
    <property type="project" value="TreeGrafter"/>
</dbReference>
<organism evidence="2 3">
    <name type="scientific">Gluconacetobacter asukensis</name>
    <dbReference type="NCBI Taxonomy" id="1017181"/>
    <lineage>
        <taxon>Bacteria</taxon>
        <taxon>Pseudomonadati</taxon>
        <taxon>Pseudomonadota</taxon>
        <taxon>Alphaproteobacteria</taxon>
        <taxon>Acetobacterales</taxon>
        <taxon>Acetobacteraceae</taxon>
        <taxon>Gluconacetobacter</taxon>
    </lineage>
</organism>
<dbReference type="PANTHER" id="PTHR32182:SF0">
    <property type="entry name" value="DNA REPLICATION AND REPAIR PROTEIN RECF"/>
    <property type="match status" value="1"/>
</dbReference>
<accession>A0A7W4J3Y1</accession>
<protein>
    <submittedName>
        <fullName evidence="2">DNA primase</fullName>
    </submittedName>
</protein>
<dbReference type="GO" id="GO:0006302">
    <property type="term" value="P:double-strand break repair"/>
    <property type="evidence" value="ECO:0007669"/>
    <property type="project" value="TreeGrafter"/>
</dbReference>
<gene>
    <name evidence="2" type="ORF">HLH35_18415</name>
</gene>
<comment type="caution">
    <text evidence="2">The sequence shown here is derived from an EMBL/GenBank/DDBJ whole genome shotgun (WGS) entry which is preliminary data.</text>
</comment>
<name>A0A7W4J3Y1_9PROT</name>
<keyword evidence="3" id="KW-1185">Reference proteome</keyword>
<dbReference type="EMBL" id="JABEQE010000026">
    <property type="protein sequence ID" value="MBB2174062.1"/>
    <property type="molecule type" value="Genomic_DNA"/>
</dbReference>
<dbReference type="Pfam" id="PF13558">
    <property type="entry name" value="SbcC_Walker_B"/>
    <property type="match status" value="1"/>
</dbReference>
<dbReference type="Pfam" id="PF13555">
    <property type="entry name" value="AAA_29"/>
    <property type="match status" value="1"/>
</dbReference>
<dbReference type="InterPro" id="IPR027417">
    <property type="entry name" value="P-loop_NTPase"/>
</dbReference>
<dbReference type="AlphaFoldDB" id="A0A7W4J3Y1"/>
<dbReference type="PANTHER" id="PTHR32182">
    <property type="entry name" value="DNA REPLICATION AND REPAIR PROTEIN RECF"/>
    <property type="match status" value="1"/>
</dbReference>
<evidence type="ECO:0000313" key="3">
    <source>
        <dbReference type="Proteomes" id="UP000577891"/>
    </source>
</evidence>
<proteinExistence type="predicted"/>
<keyword evidence="1" id="KW-0175">Coiled coil</keyword>
<evidence type="ECO:0000256" key="1">
    <source>
        <dbReference type="SAM" id="Coils"/>
    </source>
</evidence>
<evidence type="ECO:0000313" key="2">
    <source>
        <dbReference type="EMBL" id="MBB2174062.1"/>
    </source>
</evidence>
<dbReference type="SUPFAM" id="SSF52540">
    <property type="entry name" value="P-loop containing nucleoside triphosphate hydrolases"/>
    <property type="match status" value="2"/>
</dbReference>
<dbReference type="Proteomes" id="UP000577891">
    <property type="component" value="Unassembled WGS sequence"/>
</dbReference>
<feature type="coiled-coil region" evidence="1">
    <location>
        <begin position="235"/>
        <end position="262"/>
    </location>
</feature>
<dbReference type="RefSeq" id="WP_182980529.1">
    <property type="nucleotide sequence ID" value="NZ_BAABGB010000015.1"/>
</dbReference>
<dbReference type="Gene3D" id="3.40.50.300">
    <property type="entry name" value="P-loop containing nucleotide triphosphate hydrolases"/>
    <property type="match status" value="2"/>
</dbReference>
<sequence length="1144" mass="128556">MMELRRIVLVNWHMMTRADLDLAGDVAILGQNRSGKSTIIDLIQAIMAGGSARLFKFNRSAGEGGSRSERTLGGYCLGQLNEDTFLRNQARTHIALVFEDPEERRMPVSLGLSIEAARAQQTELVGHFVAEGVSVKTEMLLDDAGGALRPAPWPVVRRRLGQACDDAGGQLLTPDDARTFIREYMRALFTGRRMADPDRFVRIFVAALSFTDLSSVEQFVHRYLLEPKPIDIADLRESIGRYREIQKTIADLNRRLDALRALHARIEVFGRLRAEEENCRAVERTAMLVEAVGGLFVNIRAFSGKSDELRDVIAEFERVEADSRRENETLDAIRAQRAAADGSSQRVMVEQQIRELDRDWATVMERLQARYFGAARAVQLLALREKLGAINPGELLRALERVEAAGRALEPPDWPKDPDAMEALLAAVSRAALDRAQKATARRDEAIRWVGTLTTETDEDREKLANARRGQVTLNAATTRLMDALRREGMRPRTLCEVADVVDERWRNVLEALLTRDREAVIVDPEHAYRATEILRHGRDAYSGCRVANTRKLQSRSTIAESGTLASMIRSDDPLAMAFVVFRIGNVQLAEDQEELLSGGRAVMADGAYYDGLITEMRRADGLKIGRAAAPLMEAELQKRIEERTQLLAVHRESARFFEDVTRRLEECGRPVEEKDRLGTLALALGDLGERRAEARRRLESLSAQVDPRLADAEQQSKARLGRLRDRRDVLIGSRGSLTAEIAAIRDKLHGGEQLVGSYLCVTRRRRLFREVVGSVSRLRSVRDLYAQHPARSPARIAAEMAKAANEAMEGYRALEREIRSALGRYAIDFPDALEGYAEAPIIGMVGPWVSDGITMLEGNELIRYRAHADEAADRVSRLFRTTFIHELNSRFGQLKSEMEKLSAALRTRPLHGETYRLVALVKPEFEDLHHFAQESESDQTTLDALFGRAEPRNERHARALRQVEQLLADESFDFTSFQDYRSYFTYDLRMRDIATGRTTSFDRRRGVASGAERQVPFYVVIGAALASAYHGMRQLAAPKAQGMGLAVFDEAFSKMDGSNQRTLLDFYRAIGLQVVIAAPTEKRAVVYENLDTIIDVFRSGDVSLAESIRIKDRVRTEMRAANPQHATDEQLAEQLDLEMKTKK</sequence>